<dbReference type="InterPro" id="IPR012678">
    <property type="entry name" value="Ribosomal_uL23/eL15/eS24_sf"/>
</dbReference>
<dbReference type="FunFam" id="3.30.70.330:FF:000001">
    <property type="entry name" value="50S ribosomal protein L23"/>
    <property type="match status" value="1"/>
</dbReference>
<evidence type="ECO:0000256" key="7">
    <source>
        <dbReference type="RuleBase" id="RU003934"/>
    </source>
</evidence>
<dbReference type="InterPro" id="IPR013025">
    <property type="entry name" value="Ribosomal_uL23-like"/>
</dbReference>
<evidence type="ECO:0000313" key="8">
    <source>
        <dbReference type="EMBL" id="KRN18336.1"/>
    </source>
</evidence>
<dbReference type="GO" id="GO:0019843">
    <property type="term" value="F:rRNA binding"/>
    <property type="evidence" value="ECO:0007669"/>
    <property type="project" value="UniProtKB-UniRule"/>
</dbReference>
<dbReference type="EMBL" id="AYZJ01000093">
    <property type="protein sequence ID" value="KRN18336.1"/>
    <property type="molecule type" value="Genomic_DNA"/>
</dbReference>
<dbReference type="InterPro" id="IPR012677">
    <property type="entry name" value="Nucleotide-bd_a/b_plait_sf"/>
</dbReference>
<dbReference type="GO" id="GO:0005840">
    <property type="term" value="C:ribosome"/>
    <property type="evidence" value="ECO:0007669"/>
    <property type="project" value="UniProtKB-KW"/>
</dbReference>
<comment type="subunit">
    <text evidence="6">Part of the 50S ribosomal subunit. Contacts protein L29, and trigger factor when it is bound to the ribosome.</text>
</comment>
<keyword evidence="5 6" id="KW-0687">Ribonucleoprotein</keyword>
<dbReference type="Pfam" id="PF00276">
    <property type="entry name" value="Ribosomal_L23"/>
    <property type="match status" value="1"/>
</dbReference>
<dbReference type="STRING" id="1423730.FC75_GL000744"/>
<dbReference type="Proteomes" id="UP000050865">
    <property type="component" value="Unassembled WGS sequence"/>
</dbReference>
<dbReference type="AlphaFoldDB" id="A0A0R2EPP4"/>
<evidence type="ECO:0000256" key="1">
    <source>
        <dbReference type="ARBA" id="ARBA00006700"/>
    </source>
</evidence>
<dbReference type="SUPFAM" id="SSF54189">
    <property type="entry name" value="Ribosomal proteins S24e, L23 and L15e"/>
    <property type="match status" value="1"/>
</dbReference>
<evidence type="ECO:0000256" key="6">
    <source>
        <dbReference type="HAMAP-Rule" id="MF_01369"/>
    </source>
</evidence>
<keyword evidence="9" id="KW-1185">Reference proteome</keyword>
<accession>A0A0R2EPP4</accession>
<evidence type="ECO:0000256" key="3">
    <source>
        <dbReference type="ARBA" id="ARBA00022884"/>
    </source>
</evidence>
<name>A0A0R2EPP4_9LACO</name>
<organism evidence="8 9">
    <name type="scientific">Lacticaseibacillus camelliae DSM 22697 = JCM 13995</name>
    <dbReference type="NCBI Taxonomy" id="1423730"/>
    <lineage>
        <taxon>Bacteria</taxon>
        <taxon>Bacillati</taxon>
        <taxon>Bacillota</taxon>
        <taxon>Bacilli</taxon>
        <taxon>Lactobacillales</taxon>
        <taxon>Lactobacillaceae</taxon>
        <taxon>Lacticaseibacillus</taxon>
    </lineage>
</organism>
<reference evidence="8 9" key="1">
    <citation type="journal article" date="2015" name="Genome Announc.">
        <title>Expanding the biotechnology potential of lactobacilli through comparative genomics of 213 strains and associated genera.</title>
        <authorList>
            <person name="Sun Z."/>
            <person name="Harris H.M."/>
            <person name="McCann A."/>
            <person name="Guo C."/>
            <person name="Argimon S."/>
            <person name="Zhang W."/>
            <person name="Yang X."/>
            <person name="Jeffery I.B."/>
            <person name="Cooney J.C."/>
            <person name="Kagawa T.F."/>
            <person name="Liu W."/>
            <person name="Song Y."/>
            <person name="Salvetti E."/>
            <person name="Wrobel A."/>
            <person name="Rasinkangas P."/>
            <person name="Parkhill J."/>
            <person name="Rea M.C."/>
            <person name="O'Sullivan O."/>
            <person name="Ritari J."/>
            <person name="Douillard F.P."/>
            <person name="Paul Ross R."/>
            <person name="Yang R."/>
            <person name="Briner A.E."/>
            <person name="Felis G.E."/>
            <person name="de Vos W.M."/>
            <person name="Barrangou R."/>
            <person name="Klaenhammer T.R."/>
            <person name="Caufield P.W."/>
            <person name="Cui Y."/>
            <person name="Zhang H."/>
            <person name="O'Toole P.W."/>
        </authorList>
    </citation>
    <scope>NUCLEOTIDE SEQUENCE [LARGE SCALE GENOMIC DNA]</scope>
    <source>
        <strain evidence="8 9">DSM 22697</strain>
    </source>
</reference>
<comment type="similarity">
    <text evidence="1 6 7">Belongs to the universal ribosomal protein uL23 family.</text>
</comment>
<dbReference type="Gene3D" id="3.30.70.330">
    <property type="match status" value="1"/>
</dbReference>
<dbReference type="GO" id="GO:1990904">
    <property type="term" value="C:ribonucleoprotein complex"/>
    <property type="evidence" value="ECO:0007669"/>
    <property type="project" value="UniProtKB-KW"/>
</dbReference>
<comment type="function">
    <text evidence="6">One of the early assembly proteins it binds 23S rRNA. One of the proteins that surrounds the polypeptide exit tunnel on the outside of the ribosome. Forms the main docking site for trigger factor binding to the ribosome.</text>
</comment>
<dbReference type="GO" id="GO:0006412">
    <property type="term" value="P:translation"/>
    <property type="evidence" value="ECO:0007669"/>
    <property type="project" value="UniProtKB-UniRule"/>
</dbReference>
<protein>
    <recommendedName>
        <fullName evidence="6">Large ribosomal subunit protein uL23</fullName>
    </recommendedName>
</protein>
<proteinExistence type="inferred from homology"/>
<keyword evidence="3 6" id="KW-0694">RNA-binding</keyword>
<evidence type="ECO:0000256" key="4">
    <source>
        <dbReference type="ARBA" id="ARBA00022980"/>
    </source>
</evidence>
<keyword evidence="4 6" id="KW-0689">Ribosomal protein</keyword>
<evidence type="ECO:0000256" key="5">
    <source>
        <dbReference type="ARBA" id="ARBA00023274"/>
    </source>
</evidence>
<dbReference type="PANTHER" id="PTHR11620">
    <property type="entry name" value="60S RIBOSOMAL PROTEIN L23A"/>
    <property type="match status" value="1"/>
</dbReference>
<evidence type="ECO:0000313" key="9">
    <source>
        <dbReference type="Proteomes" id="UP000050865"/>
    </source>
</evidence>
<keyword evidence="2 6" id="KW-0699">rRNA-binding</keyword>
<dbReference type="PROSITE" id="PS00050">
    <property type="entry name" value="RIBOSOMAL_L23"/>
    <property type="match status" value="1"/>
</dbReference>
<dbReference type="HAMAP" id="MF_01369_B">
    <property type="entry name" value="Ribosomal_uL23_B"/>
    <property type="match status" value="1"/>
</dbReference>
<evidence type="ECO:0000256" key="2">
    <source>
        <dbReference type="ARBA" id="ARBA00022730"/>
    </source>
</evidence>
<dbReference type="GO" id="GO:0003735">
    <property type="term" value="F:structural constituent of ribosome"/>
    <property type="evidence" value="ECO:0007669"/>
    <property type="project" value="InterPro"/>
</dbReference>
<gene>
    <name evidence="6" type="primary">rplW</name>
    <name evidence="8" type="ORF">FC75_GL000744</name>
</gene>
<dbReference type="NCBIfam" id="NF004363">
    <property type="entry name" value="PRK05738.2-4"/>
    <property type="match status" value="1"/>
</dbReference>
<dbReference type="PATRIC" id="fig|1423730.4.peg.778"/>
<comment type="caution">
    <text evidence="8">The sequence shown here is derived from an EMBL/GenBank/DDBJ whole genome shotgun (WGS) entry which is preliminary data.</text>
</comment>
<sequence length="95" mass="10918">MAEARDIILRPIVTEQTMADMDNKKYTFEVARDAEKTAVRRAVEEIFDVQVAKVNIANVRGKKKRQGNFVGYTRKRRKAVVTLTADSKDIKIFED</sequence>
<dbReference type="InterPro" id="IPR001014">
    <property type="entry name" value="Ribosomal_uL23_CS"/>
</dbReference>
<dbReference type="RefSeq" id="WP_056989969.1">
    <property type="nucleotide sequence ID" value="NZ_AYZJ01000093.1"/>
</dbReference>